<dbReference type="NCBIfam" id="NF006598">
    <property type="entry name" value="PRK09135.1"/>
    <property type="match status" value="1"/>
</dbReference>
<dbReference type="FunFam" id="3.40.50.720:FF:000084">
    <property type="entry name" value="Short-chain dehydrogenase reductase"/>
    <property type="match status" value="1"/>
</dbReference>
<reference evidence="3" key="1">
    <citation type="submission" date="2019-02" db="EMBL/GenBank/DDBJ databases">
        <authorList>
            <person name="Gruber-Vodicka R. H."/>
            <person name="Seah K. B. B."/>
        </authorList>
    </citation>
    <scope>NUCLEOTIDE SEQUENCE</scope>
    <source>
        <strain evidence="3">BECK_DK47</strain>
    </source>
</reference>
<sequence>MTDSYPLQDKVAFVTGGARRIGAVIVRMLHAQGMNVIFQYRESGEEATGLAQALNAERPGSVHIRKADLLKTEDIPGLVEWAVSVHGRLDAVINNASAFYPTPLETLSEADWEVLMNVNAKAPLFIAKAAAPFLARHAVAPVGGAADDGRSGCIVNIADIYGMRPLSEHPIYCAAKAALIMLTKSLARELGPTVRVNAIAPGAILWPAQGMSDTRKEQMLARTPLKRLGNPEDIARAVLFLLRDATYSTGEVIAVDGGRGMVE</sequence>
<dbReference type="PROSITE" id="PS00061">
    <property type="entry name" value="ADH_SHORT"/>
    <property type="match status" value="1"/>
</dbReference>
<dbReference type="Pfam" id="PF13561">
    <property type="entry name" value="adh_short_C2"/>
    <property type="match status" value="1"/>
</dbReference>
<dbReference type="PANTHER" id="PTHR43639:SF1">
    <property type="entry name" value="SHORT-CHAIN DEHYDROGENASE_REDUCTASE FAMILY PROTEIN"/>
    <property type="match status" value="1"/>
</dbReference>
<proteinExistence type="inferred from homology"/>
<evidence type="ECO:0000256" key="2">
    <source>
        <dbReference type="ARBA" id="ARBA00023002"/>
    </source>
</evidence>
<dbReference type="InterPro" id="IPR002347">
    <property type="entry name" value="SDR_fam"/>
</dbReference>
<accession>A0A450RY61</accession>
<dbReference type="SUPFAM" id="SSF51735">
    <property type="entry name" value="NAD(P)-binding Rossmann-fold domains"/>
    <property type="match status" value="1"/>
</dbReference>
<dbReference type="AlphaFoldDB" id="A0A450RY61"/>
<evidence type="ECO:0000256" key="1">
    <source>
        <dbReference type="ARBA" id="ARBA00006484"/>
    </source>
</evidence>
<evidence type="ECO:0000313" key="3">
    <source>
        <dbReference type="EMBL" id="VFJ44180.1"/>
    </source>
</evidence>
<dbReference type="PRINTS" id="PR00080">
    <property type="entry name" value="SDRFAMILY"/>
</dbReference>
<gene>
    <name evidence="3" type="ORF">BECKDK2373B_GA0170837_100754</name>
</gene>
<dbReference type="InterPro" id="IPR020904">
    <property type="entry name" value="Sc_DH/Rdtase_CS"/>
</dbReference>
<dbReference type="InterPro" id="IPR036291">
    <property type="entry name" value="NAD(P)-bd_dom_sf"/>
</dbReference>
<dbReference type="EMBL" id="CAADEX010000007">
    <property type="protein sequence ID" value="VFJ44180.1"/>
    <property type="molecule type" value="Genomic_DNA"/>
</dbReference>
<dbReference type="GO" id="GO:0016491">
    <property type="term" value="F:oxidoreductase activity"/>
    <property type="evidence" value="ECO:0007669"/>
    <property type="project" value="UniProtKB-KW"/>
</dbReference>
<dbReference type="PANTHER" id="PTHR43639">
    <property type="entry name" value="OXIDOREDUCTASE, SHORT-CHAIN DEHYDROGENASE/REDUCTASE FAMILY (AFU_ORTHOLOGUE AFUA_5G02870)"/>
    <property type="match status" value="1"/>
</dbReference>
<comment type="similarity">
    <text evidence="1">Belongs to the short-chain dehydrogenases/reductases (SDR) family.</text>
</comment>
<name>A0A450RY61_9GAMM</name>
<dbReference type="PRINTS" id="PR00081">
    <property type="entry name" value="GDHRDH"/>
</dbReference>
<dbReference type="Gene3D" id="3.40.50.720">
    <property type="entry name" value="NAD(P)-binding Rossmann-like Domain"/>
    <property type="match status" value="1"/>
</dbReference>
<organism evidence="3">
    <name type="scientific">Candidatus Kentrum sp. DK</name>
    <dbReference type="NCBI Taxonomy" id="2126562"/>
    <lineage>
        <taxon>Bacteria</taxon>
        <taxon>Pseudomonadati</taxon>
        <taxon>Pseudomonadota</taxon>
        <taxon>Gammaproteobacteria</taxon>
        <taxon>Candidatus Kentrum</taxon>
    </lineage>
</organism>
<protein>
    <submittedName>
        <fullName evidence="3">Pteridine reductase</fullName>
    </submittedName>
</protein>
<keyword evidence="2" id="KW-0560">Oxidoreductase</keyword>